<reference evidence="1 2" key="1">
    <citation type="journal article" date="2021" name="BMC Genomics">
        <title>Datura genome reveals duplications of psychoactive alkaloid biosynthetic genes and high mutation rate following tissue culture.</title>
        <authorList>
            <person name="Rajewski A."/>
            <person name="Carter-House D."/>
            <person name="Stajich J."/>
            <person name="Litt A."/>
        </authorList>
    </citation>
    <scope>NUCLEOTIDE SEQUENCE [LARGE SCALE GENOMIC DNA]</scope>
    <source>
        <strain evidence="1">AR-01</strain>
    </source>
</reference>
<dbReference type="EMBL" id="JACEIK010004683">
    <property type="protein sequence ID" value="MCD9646148.1"/>
    <property type="molecule type" value="Genomic_DNA"/>
</dbReference>
<protein>
    <submittedName>
        <fullName evidence="1">Uncharacterized protein</fullName>
    </submittedName>
</protein>
<comment type="caution">
    <text evidence="1">The sequence shown here is derived from an EMBL/GenBank/DDBJ whole genome shotgun (WGS) entry which is preliminary data.</text>
</comment>
<evidence type="ECO:0000313" key="2">
    <source>
        <dbReference type="Proteomes" id="UP000823775"/>
    </source>
</evidence>
<proteinExistence type="predicted"/>
<keyword evidence="2" id="KW-1185">Reference proteome</keyword>
<dbReference type="Proteomes" id="UP000823775">
    <property type="component" value="Unassembled WGS sequence"/>
</dbReference>
<evidence type="ECO:0000313" key="1">
    <source>
        <dbReference type="EMBL" id="MCD9646148.1"/>
    </source>
</evidence>
<sequence length="128" mass="14754">GSTPQLTPHRVGKYFTTSSTSRNRGHLGQLLQIQIQVKVGERQTNPTTEENIKFSRVLCAAEQNLHIEVHDAKPFTRSQARELRDLQGLFMKKEALEYIWEMSKGFHVWIVAWEEKGTQDDQRSEESG</sequence>
<gene>
    <name evidence="1" type="ORF">HAX54_035716</name>
</gene>
<name>A0ABS8VJ35_DATST</name>
<accession>A0ABS8VJ35</accession>
<organism evidence="1 2">
    <name type="scientific">Datura stramonium</name>
    <name type="common">Jimsonweed</name>
    <name type="synonym">Common thornapple</name>
    <dbReference type="NCBI Taxonomy" id="4076"/>
    <lineage>
        <taxon>Eukaryota</taxon>
        <taxon>Viridiplantae</taxon>
        <taxon>Streptophyta</taxon>
        <taxon>Embryophyta</taxon>
        <taxon>Tracheophyta</taxon>
        <taxon>Spermatophyta</taxon>
        <taxon>Magnoliopsida</taxon>
        <taxon>eudicotyledons</taxon>
        <taxon>Gunneridae</taxon>
        <taxon>Pentapetalae</taxon>
        <taxon>asterids</taxon>
        <taxon>lamiids</taxon>
        <taxon>Solanales</taxon>
        <taxon>Solanaceae</taxon>
        <taxon>Solanoideae</taxon>
        <taxon>Datureae</taxon>
        <taxon>Datura</taxon>
    </lineage>
</organism>
<feature type="non-terminal residue" evidence="1">
    <location>
        <position position="1"/>
    </location>
</feature>